<keyword evidence="26" id="KW-1185">Reference proteome</keyword>
<keyword evidence="17" id="KW-0675">Receptor</keyword>
<dbReference type="PROSITE" id="PS00107">
    <property type="entry name" value="PROTEIN_KINASE_ATP"/>
    <property type="match status" value="1"/>
</dbReference>
<evidence type="ECO:0000256" key="16">
    <source>
        <dbReference type="ARBA" id="ARBA00023136"/>
    </source>
</evidence>
<dbReference type="SUPFAM" id="SSF52058">
    <property type="entry name" value="L domain-like"/>
    <property type="match status" value="1"/>
</dbReference>
<keyword evidence="15 22" id="KW-1133">Transmembrane helix</keyword>
<dbReference type="FunFam" id="3.30.200.20:FF:000015">
    <property type="entry name" value="Somatic embryogenesis receptor kinase 1"/>
    <property type="match status" value="1"/>
</dbReference>
<keyword evidence="6" id="KW-0723">Serine/threonine-protein kinase</keyword>
<comment type="caution">
    <text evidence="25">The sequence shown here is derived from an EMBL/GenBank/DDBJ whole genome shotgun (WGS) entry which is preliminary data.</text>
</comment>
<evidence type="ECO:0000256" key="14">
    <source>
        <dbReference type="ARBA" id="ARBA00022840"/>
    </source>
</evidence>
<evidence type="ECO:0000256" key="15">
    <source>
        <dbReference type="ARBA" id="ARBA00022989"/>
    </source>
</evidence>
<evidence type="ECO:0000256" key="18">
    <source>
        <dbReference type="ARBA" id="ARBA00023180"/>
    </source>
</evidence>
<evidence type="ECO:0000256" key="8">
    <source>
        <dbReference type="ARBA" id="ARBA00022679"/>
    </source>
</evidence>
<dbReference type="InterPro" id="IPR001611">
    <property type="entry name" value="Leu-rich_rpt"/>
</dbReference>
<dbReference type="SUPFAM" id="SSF56112">
    <property type="entry name" value="Protein kinase-like (PK-like)"/>
    <property type="match status" value="1"/>
</dbReference>
<evidence type="ECO:0000313" key="25">
    <source>
        <dbReference type="EMBL" id="KAK4791961.1"/>
    </source>
</evidence>
<comment type="similarity">
    <text evidence="3">Belongs to the protein kinase superfamily. Ser/Thr protein kinase family.</text>
</comment>
<keyword evidence="7" id="KW-0433">Leucine-rich repeat</keyword>
<dbReference type="Pfam" id="PF07714">
    <property type="entry name" value="PK_Tyr_Ser-Thr"/>
    <property type="match status" value="1"/>
</dbReference>
<dbReference type="Pfam" id="PF08263">
    <property type="entry name" value="LRRNT_2"/>
    <property type="match status" value="1"/>
</dbReference>
<evidence type="ECO:0000256" key="23">
    <source>
        <dbReference type="SAM" id="SignalP"/>
    </source>
</evidence>
<evidence type="ECO:0000256" key="13">
    <source>
        <dbReference type="ARBA" id="ARBA00022777"/>
    </source>
</evidence>
<dbReference type="FunFam" id="1.10.510.10:FF:000016">
    <property type="entry name" value="Somatic embryogenesis receptor-like kinase 1"/>
    <property type="match status" value="1"/>
</dbReference>
<evidence type="ECO:0000313" key="26">
    <source>
        <dbReference type="Proteomes" id="UP001346149"/>
    </source>
</evidence>
<evidence type="ECO:0000256" key="6">
    <source>
        <dbReference type="ARBA" id="ARBA00022527"/>
    </source>
</evidence>
<evidence type="ECO:0000256" key="20">
    <source>
        <dbReference type="ARBA" id="ARBA00048679"/>
    </source>
</evidence>
<keyword evidence="13" id="KW-0418">Kinase</keyword>
<keyword evidence="5" id="KW-1003">Cell membrane</keyword>
<evidence type="ECO:0000256" key="12">
    <source>
        <dbReference type="ARBA" id="ARBA00022741"/>
    </source>
</evidence>
<dbReference type="PANTHER" id="PTHR48056:SF81">
    <property type="entry name" value="RECEPTOR PROTEIN-TYROSINE KINASE CEPR1"/>
    <property type="match status" value="1"/>
</dbReference>
<keyword evidence="14 21" id="KW-0067">ATP-binding</keyword>
<dbReference type="Gene3D" id="1.10.510.10">
    <property type="entry name" value="Transferase(Phosphotransferase) domain 1"/>
    <property type="match status" value="1"/>
</dbReference>
<comment type="catalytic activity">
    <reaction evidence="19">
        <text>L-threonyl-[protein] + ATP = O-phospho-L-threonyl-[protein] + ADP + H(+)</text>
        <dbReference type="Rhea" id="RHEA:46608"/>
        <dbReference type="Rhea" id="RHEA-COMP:11060"/>
        <dbReference type="Rhea" id="RHEA-COMP:11605"/>
        <dbReference type="ChEBI" id="CHEBI:15378"/>
        <dbReference type="ChEBI" id="CHEBI:30013"/>
        <dbReference type="ChEBI" id="CHEBI:30616"/>
        <dbReference type="ChEBI" id="CHEBI:61977"/>
        <dbReference type="ChEBI" id="CHEBI:456216"/>
        <dbReference type="EC" id="2.7.11.1"/>
    </reaction>
</comment>
<dbReference type="Proteomes" id="UP001346149">
    <property type="component" value="Unassembled WGS sequence"/>
</dbReference>
<sequence>MEKGLSILVLLMLAPSPSWLGAAGDQEVDALAAFKGAVADPTNILQSWDTSLVSPCTWFHITCNPGGSVTRIDLGNANLSGALVPELGKLPSLQYLELYNNRLSGGIPDELGNLTGLVSLDLYSNSLAGSIPNSLGKLKSLGYMRLNNNSLNGSIPKSLTEVEALQVLDLSNNNLSGDIPITGSFTKFTNLSFQGNKGLVYAPSPPPPPAAPTPSDSSRSKTGIIAGAVAGGIVLLFFTLALAVFFIGRWGAHARFIDIPGEEEPEVNLGQLKRFSLRELQVATNHFSPKNILGRGGFGKVYKGRLANGALVAVKRLKEEHSHGGELQFHTELKMISLAVHRNLLKLLGFCTTATERLLVYPYMANGSMASRLRATERGEAVPLLGWAVRKKIALGAAKGLAYLHEHCNPKIIHHDMKAANILLEDDFEAVLGDFGLARLMDHRESHVITAVRGTIGHIAPEYLSTGFASDKTDVFGYGITLLELITGQRAFDLARLANSEDIMLLDWVKTLLRERRLEELIDSDIKGDYVEEEVEQLIQIALLCTQVNAADRPKMSRVVGMLEGEGLAERWEQWQRNEMLRATTQPNTPNNILAYQDSASRILEVELSGPR</sequence>
<evidence type="ECO:0000256" key="19">
    <source>
        <dbReference type="ARBA" id="ARBA00047899"/>
    </source>
</evidence>
<dbReference type="InterPro" id="IPR013210">
    <property type="entry name" value="LRR_N_plant-typ"/>
</dbReference>
<keyword evidence="10 23" id="KW-0732">Signal</keyword>
<feature type="transmembrane region" description="Helical" evidence="22">
    <location>
        <begin position="224"/>
        <end position="247"/>
    </location>
</feature>
<evidence type="ECO:0000259" key="24">
    <source>
        <dbReference type="PROSITE" id="PS50011"/>
    </source>
</evidence>
<evidence type="ECO:0000256" key="9">
    <source>
        <dbReference type="ARBA" id="ARBA00022692"/>
    </source>
</evidence>
<dbReference type="InterPro" id="IPR008271">
    <property type="entry name" value="Ser/Thr_kinase_AS"/>
</dbReference>
<name>A0AAN7M8N9_TRANT</name>
<evidence type="ECO:0000256" key="10">
    <source>
        <dbReference type="ARBA" id="ARBA00022729"/>
    </source>
</evidence>
<dbReference type="AlphaFoldDB" id="A0AAN7M8N9"/>
<keyword evidence="11" id="KW-0677">Repeat</keyword>
<evidence type="ECO:0000256" key="2">
    <source>
        <dbReference type="ARBA" id="ARBA00004479"/>
    </source>
</evidence>
<evidence type="ECO:0000256" key="1">
    <source>
        <dbReference type="ARBA" id="ARBA00004162"/>
    </source>
</evidence>
<proteinExistence type="inferred from homology"/>
<dbReference type="InterPro" id="IPR011009">
    <property type="entry name" value="Kinase-like_dom_sf"/>
</dbReference>
<dbReference type="PROSITE" id="PS00108">
    <property type="entry name" value="PROTEIN_KINASE_ST"/>
    <property type="match status" value="1"/>
</dbReference>
<dbReference type="Gene3D" id="3.80.10.10">
    <property type="entry name" value="Ribonuclease Inhibitor"/>
    <property type="match status" value="1"/>
</dbReference>
<dbReference type="EMBL" id="JAXQNO010000008">
    <property type="protein sequence ID" value="KAK4791961.1"/>
    <property type="molecule type" value="Genomic_DNA"/>
</dbReference>
<evidence type="ECO:0000256" key="7">
    <source>
        <dbReference type="ARBA" id="ARBA00022614"/>
    </source>
</evidence>
<dbReference type="GO" id="GO:0004674">
    <property type="term" value="F:protein serine/threonine kinase activity"/>
    <property type="evidence" value="ECO:0007669"/>
    <property type="project" value="UniProtKB-KW"/>
</dbReference>
<dbReference type="InterPro" id="IPR032675">
    <property type="entry name" value="LRR_dom_sf"/>
</dbReference>
<feature type="signal peptide" evidence="23">
    <location>
        <begin position="1"/>
        <end position="23"/>
    </location>
</feature>
<evidence type="ECO:0000256" key="22">
    <source>
        <dbReference type="SAM" id="Phobius"/>
    </source>
</evidence>
<evidence type="ECO:0000256" key="17">
    <source>
        <dbReference type="ARBA" id="ARBA00023170"/>
    </source>
</evidence>
<accession>A0AAN7M8N9</accession>
<dbReference type="Pfam" id="PF00560">
    <property type="entry name" value="LRR_1"/>
    <property type="match status" value="3"/>
</dbReference>
<dbReference type="InterPro" id="IPR050647">
    <property type="entry name" value="Plant_LRR-RLKs"/>
</dbReference>
<dbReference type="PROSITE" id="PS50011">
    <property type="entry name" value="PROTEIN_KINASE_DOM"/>
    <property type="match status" value="1"/>
</dbReference>
<keyword evidence="18" id="KW-0325">Glycoprotein</keyword>
<evidence type="ECO:0000256" key="3">
    <source>
        <dbReference type="ARBA" id="ARBA00008684"/>
    </source>
</evidence>
<dbReference type="Gene3D" id="3.30.200.20">
    <property type="entry name" value="Phosphorylase Kinase, domain 1"/>
    <property type="match status" value="1"/>
</dbReference>
<evidence type="ECO:0000256" key="4">
    <source>
        <dbReference type="ARBA" id="ARBA00012513"/>
    </source>
</evidence>
<keyword evidence="16 22" id="KW-0472">Membrane</keyword>
<dbReference type="InterPro" id="IPR001245">
    <property type="entry name" value="Ser-Thr/Tyr_kinase_cat_dom"/>
</dbReference>
<protein>
    <recommendedName>
        <fullName evidence="4">non-specific serine/threonine protein kinase</fullName>
        <ecNumber evidence="4">2.7.11.1</ecNumber>
    </recommendedName>
</protein>
<dbReference type="FunFam" id="3.80.10.10:FF:000024">
    <property type="entry name" value="Somatic embryogenesis receptor kinase 1"/>
    <property type="match status" value="1"/>
</dbReference>
<keyword evidence="9 22" id="KW-0812">Transmembrane</keyword>
<evidence type="ECO:0000256" key="11">
    <source>
        <dbReference type="ARBA" id="ARBA00022737"/>
    </source>
</evidence>
<organism evidence="25 26">
    <name type="scientific">Trapa natans</name>
    <name type="common">Water chestnut</name>
    <dbReference type="NCBI Taxonomy" id="22666"/>
    <lineage>
        <taxon>Eukaryota</taxon>
        <taxon>Viridiplantae</taxon>
        <taxon>Streptophyta</taxon>
        <taxon>Embryophyta</taxon>
        <taxon>Tracheophyta</taxon>
        <taxon>Spermatophyta</taxon>
        <taxon>Magnoliopsida</taxon>
        <taxon>eudicotyledons</taxon>
        <taxon>Gunneridae</taxon>
        <taxon>Pentapetalae</taxon>
        <taxon>rosids</taxon>
        <taxon>malvids</taxon>
        <taxon>Myrtales</taxon>
        <taxon>Lythraceae</taxon>
        <taxon>Trapa</taxon>
    </lineage>
</organism>
<feature type="binding site" evidence="21">
    <location>
        <position position="315"/>
    </location>
    <ligand>
        <name>ATP</name>
        <dbReference type="ChEBI" id="CHEBI:30616"/>
    </ligand>
</feature>
<feature type="domain" description="Protein kinase" evidence="24">
    <location>
        <begin position="287"/>
        <end position="568"/>
    </location>
</feature>
<dbReference type="GO" id="GO:0005886">
    <property type="term" value="C:plasma membrane"/>
    <property type="evidence" value="ECO:0007669"/>
    <property type="project" value="UniProtKB-SubCell"/>
</dbReference>
<dbReference type="SMART" id="SM00220">
    <property type="entry name" value="S_TKc"/>
    <property type="match status" value="1"/>
</dbReference>
<reference evidence="25 26" key="1">
    <citation type="journal article" date="2023" name="Hortic Res">
        <title>Pangenome of water caltrop reveals structural variations and asymmetric subgenome divergence after allopolyploidization.</title>
        <authorList>
            <person name="Zhang X."/>
            <person name="Chen Y."/>
            <person name="Wang L."/>
            <person name="Yuan Y."/>
            <person name="Fang M."/>
            <person name="Shi L."/>
            <person name="Lu R."/>
            <person name="Comes H.P."/>
            <person name="Ma Y."/>
            <person name="Chen Y."/>
            <person name="Huang G."/>
            <person name="Zhou Y."/>
            <person name="Zheng Z."/>
            <person name="Qiu Y."/>
        </authorList>
    </citation>
    <scope>NUCLEOTIDE SEQUENCE [LARGE SCALE GENOMIC DNA]</scope>
    <source>
        <strain evidence="25">F231</strain>
    </source>
</reference>
<dbReference type="EC" id="2.7.11.1" evidence="4"/>
<keyword evidence="8" id="KW-0808">Transferase</keyword>
<dbReference type="InterPro" id="IPR017441">
    <property type="entry name" value="Protein_kinase_ATP_BS"/>
</dbReference>
<comment type="subcellular location">
    <subcellularLocation>
        <location evidence="1">Cell membrane</location>
        <topology evidence="1">Single-pass membrane protein</topology>
    </subcellularLocation>
    <subcellularLocation>
        <location evidence="2">Membrane</location>
        <topology evidence="2">Single-pass type I membrane protein</topology>
    </subcellularLocation>
</comment>
<evidence type="ECO:0000256" key="21">
    <source>
        <dbReference type="PROSITE-ProRule" id="PRU10141"/>
    </source>
</evidence>
<feature type="chain" id="PRO_5042996981" description="non-specific serine/threonine protein kinase" evidence="23">
    <location>
        <begin position="24"/>
        <end position="612"/>
    </location>
</feature>
<evidence type="ECO:0000256" key="5">
    <source>
        <dbReference type="ARBA" id="ARBA00022475"/>
    </source>
</evidence>
<dbReference type="GO" id="GO:0005524">
    <property type="term" value="F:ATP binding"/>
    <property type="evidence" value="ECO:0007669"/>
    <property type="project" value="UniProtKB-UniRule"/>
</dbReference>
<dbReference type="PANTHER" id="PTHR48056">
    <property type="entry name" value="LRR RECEPTOR-LIKE SERINE/THREONINE-PROTEIN KINASE-RELATED"/>
    <property type="match status" value="1"/>
</dbReference>
<comment type="catalytic activity">
    <reaction evidence="20">
        <text>L-seryl-[protein] + ATP = O-phospho-L-seryl-[protein] + ADP + H(+)</text>
        <dbReference type="Rhea" id="RHEA:17989"/>
        <dbReference type="Rhea" id="RHEA-COMP:9863"/>
        <dbReference type="Rhea" id="RHEA-COMP:11604"/>
        <dbReference type="ChEBI" id="CHEBI:15378"/>
        <dbReference type="ChEBI" id="CHEBI:29999"/>
        <dbReference type="ChEBI" id="CHEBI:30616"/>
        <dbReference type="ChEBI" id="CHEBI:83421"/>
        <dbReference type="ChEBI" id="CHEBI:456216"/>
        <dbReference type="EC" id="2.7.11.1"/>
    </reaction>
</comment>
<keyword evidence="12 21" id="KW-0547">Nucleotide-binding</keyword>
<gene>
    <name evidence="25" type="ORF">SAY86_022396</name>
</gene>
<dbReference type="InterPro" id="IPR000719">
    <property type="entry name" value="Prot_kinase_dom"/>
</dbReference>